<accession>A0A1F5WPA9</accession>
<dbReference type="EMBL" id="MFHT01000017">
    <property type="protein sequence ID" value="OGF77489.1"/>
    <property type="molecule type" value="Genomic_DNA"/>
</dbReference>
<gene>
    <name evidence="1" type="ORF">A3F23_00740</name>
</gene>
<name>A0A1F5WPA9_9BACT</name>
<dbReference type="Proteomes" id="UP000177723">
    <property type="component" value="Unassembled WGS sequence"/>
</dbReference>
<sequence length="66" mass="7502">MELMTVLYLNDSTESKMAERLLAEAGIAFEISDAEPEYLRRPCLARGQGFHQGLDSIRTWLDAEEI</sequence>
<protein>
    <submittedName>
        <fullName evidence="1">Uncharacterized protein</fullName>
    </submittedName>
</protein>
<evidence type="ECO:0000313" key="1">
    <source>
        <dbReference type="EMBL" id="OGF77489.1"/>
    </source>
</evidence>
<proteinExistence type="predicted"/>
<reference evidence="1 2" key="1">
    <citation type="journal article" date="2016" name="Nat. Commun.">
        <title>Thousands of microbial genomes shed light on interconnected biogeochemical processes in an aquifer system.</title>
        <authorList>
            <person name="Anantharaman K."/>
            <person name="Brown C.T."/>
            <person name="Hug L.A."/>
            <person name="Sharon I."/>
            <person name="Castelle C.J."/>
            <person name="Probst A.J."/>
            <person name="Thomas B.C."/>
            <person name="Singh A."/>
            <person name="Wilkins M.J."/>
            <person name="Karaoz U."/>
            <person name="Brodie E.L."/>
            <person name="Williams K.H."/>
            <person name="Hubbard S.S."/>
            <person name="Banfield J.F."/>
        </authorList>
    </citation>
    <scope>NUCLEOTIDE SEQUENCE [LARGE SCALE GENOMIC DNA]</scope>
</reference>
<organism evidence="1 2">
    <name type="scientific">Candidatus Giovannonibacteria bacterium RIFCSPHIGHO2_12_FULL_43_15</name>
    <dbReference type="NCBI Taxonomy" id="1798341"/>
    <lineage>
        <taxon>Bacteria</taxon>
        <taxon>Candidatus Giovannoniibacteriota</taxon>
    </lineage>
</organism>
<evidence type="ECO:0000313" key="2">
    <source>
        <dbReference type="Proteomes" id="UP000177723"/>
    </source>
</evidence>
<comment type="caution">
    <text evidence="1">The sequence shown here is derived from an EMBL/GenBank/DDBJ whole genome shotgun (WGS) entry which is preliminary data.</text>
</comment>
<dbReference type="AlphaFoldDB" id="A0A1F5WPA9"/>